<dbReference type="AlphaFoldDB" id="A0A316EW68"/>
<dbReference type="InterPro" id="IPR050727">
    <property type="entry name" value="GH43_arabinanases"/>
</dbReference>
<dbReference type="EMBL" id="QGGO01000007">
    <property type="protein sequence ID" value="PWK27411.1"/>
    <property type="molecule type" value="Genomic_DNA"/>
</dbReference>
<dbReference type="Proteomes" id="UP000245489">
    <property type="component" value="Unassembled WGS sequence"/>
</dbReference>
<evidence type="ECO:0000256" key="1">
    <source>
        <dbReference type="ARBA" id="ARBA00004834"/>
    </source>
</evidence>
<dbReference type="CDD" id="cd08994">
    <property type="entry name" value="GH43_62_32_68_117_130-like"/>
    <property type="match status" value="1"/>
</dbReference>
<evidence type="ECO:0000256" key="5">
    <source>
        <dbReference type="RuleBase" id="RU361187"/>
    </source>
</evidence>
<keyword evidence="7" id="KW-1185">Reference proteome</keyword>
<sequence length="359" mass="41074">MKNVSRRNFLGTLAGLSLINIEELKADVPFGKKDISDFCKKLKPIGRILQTEGYYVWCNAPIYAPDGKVHVFYSRWADKYKMGGWIHKSEIAHAVADSPESEFKYVETILAPRGAGFWDGTTCHNPHIQFIDGKYCLFYMGNSNGKTNTKRIGLATADSLDGPWKRPDSPLLEAGSDGSWDDHCTTNPAFLKHPNGEYWLYYKSWNTKEYNEAKNPSIRGNRKYGLAIAKNLEGPYVRYEGNPIVDFSGYGENRQVEDAYIYYEKKKFKMIMRDMGFFNHEVGLYFESKDGLHWAKPKIAYHGADTYFKQAPPPAYLTRYGRFERPQILMKDGKPAYLFTTTQGGNYMTSSGFVFKIEP</sequence>
<evidence type="ECO:0000313" key="7">
    <source>
        <dbReference type="Proteomes" id="UP000245489"/>
    </source>
</evidence>
<proteinExistence type="inferred from homology"/>
<reference evidence="6 7" key="1">
    <citation type="submission" date="2018-05" db="EMBL/GenBank/DDBJ databases">
        <title>Genomic Encyclopedia of Archaeal and Bacterial Type Strains, Phase II (KMG-II): from individual species to whole genera.</title>
        <authorList>
            <person name="Goeker M."/>
        </authorList>
    </citation>
    <scope>NUCLEOTIDE SEQUENCE [LARGE SCALE GENOMIC DNA]</scope>
    <source>
        <strain evidence="6 7">DSM 22214</strain>
    </source>
</reference>
<evidence type="ECO:0000313" key="6">
    <source>
        <dbReference type="EMBL" id="PWK27411.1"/>
    </source>
</evidence>
<evidence type="ECO:0000256" key="2">
    <source>
        <dbReference type="ARBA" id="ARBA00009865"/>
    </source>
</evidence>
<protein>
    <submittedName>
        <fullName evidence="6">Glycosyl hydrolase family 43</fullName>
    </submittedName>
</protein>
<comment type="caution">
    <text evidence="6">The sequence shown here is derived from an EMBL/GenBank/DDBJ whole genome shotgun (WGS) entry which is preliminary data.</text>
</comment>
<dbReference type="GO" id="GO:0004553">
    <property type="term" value="F:hydrolase activity, hydrolyzing O-glycosyl compounds"/>
    <property type="evidence" value="ECO:0007669"/>
    <property type="project" value="InterPro"/>
</dbReference>
<comment type="pathway">
    <text evidence="1">Glycan metabolism; L-arabinan degradation.</text>
</comment>
<dbReference type="InterPro" id="IPR006710">
    <property type="entry name" value="Glyco_hydro_43"/>
</dbReference>
<dbReference type="Gene3D" id="2.115.10.20">
    <property type="entry name" value="Glycosyl hydrolase domain, family 43"/>
    <property type="match status" value="1"/>
</dbReference>
<dbReference type="PANTHER" id="PTHR43301">
    <property type="entry name" value="ARABINAN ENDO-1,5-ALPHA-L-ARABINOSIDASE"/>
    <property type="match status" value="1"/>
</dbReference>
<comment type="similarity">
    <text evidence="2 5">Belongs to the glycosyl hydrolase 43 family.</text>
</comment>
<gene>
    <name evidence="6" type="ORF">LV89_01724</name>
</gene>
<dbReference type="Pfam" id="PF04616">
    <property type="entry name" value="Glyco_hydro_43"/>
    <property type="match status" value="1"/>
</dbReference>
<name>A0A316EW68_9BACT</name>
<dbReference type="RefSeq" id="WP_109742484.1">
    <property type="nucleotide sequence ID" value="NZ_QGGO01000007.1"/>
</dbReference>
<dbReference type="OrthoDB" id="9794572at2"/>
<dbReference type="SUPFAM" id="SSF75005">
    <property type="entry name" value="Arabinanase/levansucrase/invertase"/>
    <property type="match status" value="1"/>
</dbReference>
<keyword evidence="3 5" id="KW-0378">Hydrolase</keyword>
<evidence type="ECO:0000256" key="3">
    <source>
        <dbReference type="ARBA" id="ARBA00022801"/>
    </source>
</evidence>
<dbReference type="InterPro" id="IPR023296">
    <property type="entry name" value="Glyco_hydro_beta-prop_sf"/>
</dbReference>
<accession>A0A316EW68</accession>
<dbReference type="GO" id="GO:0005975">
    <property type="term" value="P:carbohydrate metabolic process"/>
    <property type="evidence" value="ECO:0007669"/>
    <property type="project" value="InterPro"/>
</dbReference>
<organism evidence="6 7">
    <name type="scientific">Arcicella aurantiaca</name>
    <dbReference type="NCBI Taxonomy" id="591202"/>
    <lineage>
        <taxon>Bacteria</taxon>
        <taxon>Pseudomonadati</taxon>
        <taxon>Bacteroidota</taxon>
        <taxon>Cytophagia</taxon>
        <taxon>Cytophagales</taxon>
        <taxon>Flectobacillaceae</taxon>
        <taxon>Arcicella</taxon>
    </lineage>
</organism>
<evidence type="ECO:0000256" key="4">
    <source>
        <dbReference type="ARBA" id="ARBA00023295"/>
    </source>
</evidence>
<dbReference type="PANTHER" id="PTHR43301:SF3">
    <property type="entry name" value="ARABINAN ENDO-1,5-ALPHA-L-ARABINOSIDASE A-RELATED"/>
    <property type="match status" value="1"/>
</dbReference>
<keyword evidence="4 5" id="KW-0326">Glycosidase</keyword>